<feature type="binding site" evidence="9">
    <location>
        <position position="61"/>
    </location>
    <ligand>
        <name>Ca(2+)</name>
        <dbReference type="ChEBI" id="CHEBI:29108"/>
        <label>2</label>
    </ligand>
</feature>
<dbReference type="PANTHER" id="PTHR31388:SF5">
    <property type="entry name" value="PEROXIDASE"/>
    <property type="match status" value="1"/>
</dbReference>
<evidence type="ECO:0000313" key="13">
    <source>
        <dbReference type="Proteomes" id="UP000315295"/>
    </source>
</evidence>
<dbReference type="Gene3D" id="1.10.520.10">
    <property type="match status" value="1"/>
</dbReference>
<dbReference type="PANTHER" id="PTHR31388">
    <property type="entry name" value="PEROXIDASE 72-RELATED"/>
    <property type="match status" value="1"/>
</dbReference>
<evidence type="ECO:0000256" key="10">
    <source>
        <dbReference type="RuleBase" id="RU004241"/>
    </source>
</evidence>
<evidence type="ECO:0000256" key="6">
    <source>
        <dbReference type="ARBA" id="ARBA00023002"/>
    </source>
</evidence>
<dbReference type="InterPro" id="IPR002016">
    <property type="entry name" value="Haem_peroxidase"/>
</dbReference>
<dbReference type="GO" id="GO:0006979">
    <property type="term" value="P:response to oxidative stress"/>
    <property type="evidence" value="ECO:0007669"/>
    <property type="project" value="InterPro"/>
</dbReference>
<sequence>MQLGGAAWTVALGRRDARTASQTDANNQLPSPFADLATLNSSFAAKGLTDSDMTVLSGCHTLGQS</sequence>
<dbReference type="InterPro" id="IPR010255">
    <property type="entry name" value="Haem_peroxidase_sf"/>
</dbReference>
<dbReference type="GO" id="GO:0046872">
    <property type="term" value="F:metal ion binding"/>
    <property type="evidence" value="ECO:0007669"/>
    <property type="project" value="UniProtKB-KW"/>
</dbReference>
<evidence type="ECO:0000256" key="5">
    <source>
        <dbReference type="ARBA" id="ARBA00022723"/>
    </source>
</evidence>
<evidence type="ECO:0000256" key="9">
    <source>
        <dbReference type="PIRSR" id="PIRSR600823-3"/>
    </source>
</evidence>
<dbReference type="Gene3D" id="1.10.420.10">
    <property type="entry name" value="Peroxidase, domain 2"/>
    <property type="match status" value="1"/>
</dbReference>
<dbReference type="Proteomes" id="UP000315295">
    <property type="component" value="Unassembled WGS sequence"/>
</dbReference>
<evidence type="ECO:0000256" key="8">
    <source>
        <dbReference type="PIRSR" id="PIRSR600823-2"/>
    </source>
</evidence>
<dbReference type="EMBL" id="VIEB01000151">
    <property type="protein sequence ID" value="TQE03701.1"/>
    <property type="molecule type" value="Genomic_DNA"/>
</dbReference>
<feature type="domain" description="Plant heme peroxidase family profile" evidence="11">
    <location>
        <begin position="1"/>
        <end position="65"/>
    </location>
</feature>
<dbReference type="GO" id="GO:0020037">
    <property type="term" value="F:heme binding"/>
    <property type="evidence" value="ECO:0007669"/>
    <property type="project" value="InterPro"/>
</dbReference>
<dbReference type="PRINTS" id="PR00461">
    <property type="entry name" value="PLPEROXIDASE"/>
</dbReference>
<comment type="cofactor">
    <cofactor evidence="9">
        <name>Ca(2+)</name>
        <dbReference type="ChEBI" id="CHEBI:29108"/>
    </cofactor>
    <text evidence="9">Binds 2 calcium ions per subunit.</text>
</comment>
<accession>A0A540MY30</accession>
<feature type="binding site" evidence="8">
    <location>
        <position position="30"/>
    </location>
    <ligand>
        <name>substrate</name>
    </ligand>
</feature>
<gene>
    <name evidence="12" type="ORF">C1H46_010675</name>
</gene>
<evidence type="ECO:0000259" key="11">
    <source>
        <dbReference type="PROSITE" id="PS50873"/>
    </source>
</evidence>
<evidence type="ECO:0000256" key="4">
    <source>
        <dbReference type="ARBA" id="ARBA00022617"/>
    </source>
</evidence>
<name>A0A540MY30_MALBA</name>
<feature type="binding site" description="axial binding residue" evidence="9">
    <location>
        <position position="60"/>
    </location>
    <ligand>
        <name>heme b</name>
        <dbReference type="ChEBI" id="CHEBI:60344"/>
    </ligand>
    <ligandPart>
        <name>Fe</name>
        <dbReference type="ChEBI" id="CHEBI:18248"/>
    </ligandPart>
</feature>
<keyword evidence="3" id="KW-0575">Peroxidase</keyword>
<comment type="similarity">
    <text evidence="10">Belongs to the peroxidase family.</text>
</comment>
<dbReference type="GO" id="GO:0140825">
    <property type="term" value="F:lactoperoxidase activity"/>
    <property type="evidence" value="ECO:0007669"/>
    <property type="project" value="UniProtKB-EC"/>
</dbReference>
<evidence type="ECO:0000256" key="1">
    <source>
        <dbReference type="ARBA" id="ARBA00000189"/>
    </source>
</evidence>
<evidence type="ECO:0000256" key="7">
    <source>
        <dbReference type="ARBA" id="ARBA00023004"/>
    </source>
</evidence>
<dbReference type="PROSITE" id="PS50873">
    <property type="entry name" value="PEROXIDASE_4"/>
    <property type="match status" value="1"/>
</dbReference>
<proteinExistence type="inferred from homology"/>
<dbReference type="STRING" id="106549.A0A540MY30"/>
<protein>
    <recommendedName>
        <fullName evidence="2">peroxidase</fullName>
        <ecNumber evidence="2">1.11.1.7</ecNumber>
    </recommendedName>
</protein>
<keyword evidence="4" id="KW-0349">Heme</keyword>
<dbReference type="AlphaFoldDB" id="A0A540MY30"/>
<evidence type="ECO:0000256" key="3">
    <source>
        <dbReference type="ARBA" id="ARBA00022559"/>
    </source>
</evidence>
<dbReference type="Pfam" id="PF00141">
    <property type="entry name" value="peroxidase"/>
    <property type="match status" value="1"/>
</dbReference>
<dbReference type="SUPFAM" id="SSF48113">
    <property type="entry name" value="Heme-dependent peroxidases"/>
    <property type="match status" value="1"/>
</dbReference>
<keyword evidence="5 9" id="KW-0479">Metal-binding</keyword>
<evidence type="ECO:0000313" key="12">
    <source>
        <dbReference type="EMBL" id="TQE03701.1"/>
    </source>
</evidence>
<keyword evidence="9" id="KW-0106">Calcium</keyword>
<evidence type="ECO:0000256" key="2">
    <source>
        <dbReference type="ARBA" id="ARBA00012313"/>
    </source>
</evidence>
<comment type="cofactor">
    <cofactor evidence="9">
        <name>heme b</name>
        <dbReference type="ChEBI" id="CHEBI:60344"/>
    </cofactor>
    <text evidence="9">Binds 1 heme b (iron(II)-protoporphyrin IX) group per subunit.</text>
</comment>
<dbReference type="EC" id="1.11.1.7" evidence="2"/>
<comment type="catalytic activity">
    <reaction evidence="1">
        <text>2 a phenolic donor + H2O2 = 2 a phenolic radical donor + 2 H2O</text>
        <dbReference type="Rhea" id="RHEA:56136"/>
        <dbReference type="ChEBI" id="CHEBI:15377"/>
        <dbReference type="ChEBI" id="CHEBI:16240"/>
        <dbReference type="ChEBI" id="CHEBI:139520"/>
        <dbReference type="ChEBI" id="CHEBI:139521"/>
        <dbReference type="EC" id="1.11.1.7"/>
    </reaction>
</comment>
<organism evidence="12 13">
    <name type="scientific">Malus baccata</name>
    <name type="common">Siberian crab apple</name>
    <name type="synonym">Pyrus baccata</name>
    <dbReference type="NCBI Taxonomy" id="106549"/>
    <lineage>
        <taxon>Eukaryota</taxon>
        <taxon>Viridiplantae</taxon>
        <taxon>Streptophyta</taxon>
        <taxon>Embryophyta</taxon>
        <taxon>Tracheophyta</taxon>
        <taxon>Spermatophyta</taxon>
        <taxon>Magnoliopsida</taxon>
        <taxon>eudicotyledons</taxon>
        <taxon>Gunneridae</taxon>
        <taxon>Pentapetalae</taxon>
        <taxon>rosids</taxon>
        <taxon>fabids</taxon>
        <taxon>Rosales</taxon>
        <taxon>Rosaceae</taxon>
        <taxon>Amygdaloideae</taxon>
        <taxon>Maleae</taxon>
        <taxon>Malus</taxon>
    </lineage>
</organism>
<comment type="caution">
    <text evidence="12">The sequence shown here is derived from an EMBL/GenBank/DDBJ whole genome shotgun (WGS) entry which is preliminary data.</text>
</comment>
<dbReference type="InterPro" id="IPR000823">
    <property type="entry name" value="Peroxidase_pln"/>
</dbReference>
<dbReference type="PRINTS" id="PR00458">
    <property type="entry name" value="PEROXIDASE"/>
</dbReference>
<keyword evidence="6" id="KW-0560">Oxidoreductase</keyword>
<reference evidence="12 13" key="1">
    <citation type="journal article" date="2019" name="G3 (Bethesda)">
        <title>Sequencing of a Wild Apple (Malus baccata) Genome Unravels the Differences Between Cultivated and Wild Apple Species Regarding Disease Resistance and Cold Tolerance.</title>
        <authorList>
            <person name="Chen X."/>
        </authorList>
    </citation>
    <scope>NUCLEOTIDE SEQUENCE [LARGE SCALE GENOMIC DNA]</scope>
    <source>
        <strain evidence="13">cv. Shandingzi</strain>
        <tissue evidence="12">Leaves</tissue>
    </source>
</reference>
<keyword evidence="13" id="KW-1185">Reference proteome</keyword>
<keyword evidence="7 9" id="KW-0408">Iron</keyword>